<feature type="active site" description="Cysteine sulfenic acid (-SOH) intermediate; for peroxidase activity" evidence="13">
    <location>
        <position position="45"/>
    </location>
</feature>
<evidence type="ECO:0000256" key="11">
    <source>
        <dbReference type="ARBA" id="ARBA00042639"/>
    </source>
</evidence>
<evidence type="ECO:0000256" key="8">
    <source>
        <dbReference type="ARBA" id="ARBA00023284"/>
    </source>
</evidence>
<keyword evidence="5" id="KW-0049">Antioxidant</keyword>
<dbReference type="InterPro" id="IPR024706">
    <property type="entry name" value="Peroxiredoxin_AhpC-typ"/>
</dbReference>
<dbReference type="Gene3D" id="3.40.30.10">
    <property type="entry name" value="Glutaredoxin"/>
    <property type="match status" value="1"/>
</dbReference>
<keyword evidence="8" id="KW-0676">Redox-active center</keyword>
<dbReference type="EMBL" id="JACHID010000001">
    <property type="protein sequence ID" value="MBB5020706.1"/>
    <property type="molecule type" value="Genomic_DNA"/>
</dbReference>
<evidence type="ECO:0000313" key="16">
    <source>
        <dbReference type="Proteomes" id="UP000528322"/>
    </source>
</evidence>
<dbReference type="Pfam" id="PF00578">
    <property type="entry name" value="AhpC-TSA"/>
    <property type="match status" value="1"/>
</dbReference>
<keyword evidence="6 15" id="KW-0560">Oxidoreductase</keyword>
<evidence type="ECO:0000256" key="4">
    <source>
        <dbReference type="ARBA" id="ARBA00022559"/>
    </source>
</evidence>
<evidence type="ECO:0000256" key="3">
    <source>
        <dbReference type="ARBA" id="ARBA00013017"/>
    </source>
</evidence>
<dbReference type="EC" id="1.11.1.24" evidence="3"/>
<dbReference type="NCBIfam" id="NF006960">
    <property type="entry name" value="PRK09437.1"/>
    <property type="match status" value="1"/>
</dbReference>
<protein>
    <recommendedName>
        <fullName evidence="3">thioredoxin-dependent peroxiredoxin</fullName>
        <ecNumber evidence="3">1.11.1.24</ecNumber>
    </recommendedName>
    <alternativeName>
        <fullName evidence="9">Thioredoxin peroxidase</fullName>
    </alternativeName>
    <alternativeName>
        <fullName evidence="11">Thioredoxin-dependent peroxiredoxin Bcp</fullName>
    </alternativeName>
</protein>
<keyword evidence="16" id="KW-1185">Reference proteome</keyword>
<dbReference type="AlphaFoldDB" id="A0A7W7Y268"/>
<evidence type="ECO:0000256" key="5">
    <source>
        <dbReference type="ARBA" id="ARBA00022862"/>
    </source>
</evidence>
<evidence type="ECO:0000256" key="1">
    <source>
        <dbReference type="ARBA" id="ARBA00003330"/>
    </source>
</evidence>
<comment type="caution">
    <text evidence="15">The sequence shown here is derived from an EMBL/GenBank/DDBJ whole genome shotgun (WGS) entry which is preliminary data.</text>
</comment>
<dbReference type="SUPFAM" id="SSF52833">
    <property type="entry name" value="Thioredoxin-like"/>
    <property type="match status" value="1"/>
</dbReference>
<evidence type="ECO:0000313" key="15">
    <source>
        <dbReference type="EMBL" id="MBB5020706.1"/>
    </source>
</evidence>
<evidence type="ECO:0000256" key="2">
    <source>
        <dbReference type="ARBA" id="ARBA00011245"/>
    </source>
</evidence>
<gene>
    <name evidence="15" type="ORF">HNR37_000009</name>
</gene>
<dbReference type="GO" id="GO:0045454">
    <property type="term" value="P:cell redox homeostasis"/>
    <property type="evidence" value="ECO:0007669"/>
    <property type="project" value="TreeGrafter"/>
</dbReference>
<feature type="domain" description="Thioredoxin" evidence="14">
    <location>
        <begin position="2"/>
        <end position="153"/>
    </location>
</feature>
<reference evidence="15 16" key="1">
    <citation type="submission" date="2020-08" db="EMBL/GenBank/DDBJ databases">
        <title>Genomic Encyclopedia of Type Strains, Phase IV (KMG-IV): sequencing the most valuable type-strain genomes for metagenomic binning, comparative biology and taxonomic classification.</title>
        <authorList>
            <person name="Goeker M."/>
        </authorList>
    </citation>
    <scope>NUCLEOTIDE SEQUENCE [LARGE SCALE GENOMIC DNA]</scope>
    <source>
        <strain evidence="15 16">DSM 22071</strain>
    </source>
</reference>
<dbReference type="InterPro" id="IPR000866">
    <property type="entry name" value="AhpC/TSA"/>
</dbReference>
<dbReference type="PANTHER" id="PTHR42801">
    <property type="entry name" value="THIOREDOXIN-DEPENDENT PEROXIDE REDUCTASE"/>
    <property type="match status" value="1"/>
</dbReference>
<dbReference type="Proteomes" id="UP000528322">
    <property type="component" value="Unassembled WGS sequence"/>
</dbReference>
<keyword evidence="7" id="KW-1015">Disulfide bond</keyword>
<proteinExistence type="inferred from homology"/>
<comment type="function">
    <text evidence="1">Thiol-specific peroxidase that catalyzes the reduction of hydrogen peroxide and organic hydroperoxides to water and alcohols, respectively. Plays a role in cell protection against oxidative stress by detoxifying peroxides and as sensor of hydrogen peroxide-mediated signaling events.</text>
</comment>
<dbReference type="GO" id="GO:0034599">
    <property type="term" value="P:cellular response to oxidative stress"/>
    <property type="evidence" value="ECO:0007669"/>
    <property type="project" value="TreeGrafter"/>
</dbReference>
<evidence type="ECO:0000256" key="13">
    <source>
        <dbReference type="PIRSR" id="PIRSR000239-1"/>
    </source>
</evidence>
<dbReference type="RefSeq" id="WP_183728016.1">
    <property type="nucleotide sequence ID" value="NZ_JACHID010000001.1"/>
</dbReference>
<dbReference type="InterPro" id="IPR013766">
    <property type="entry name" value="Thioredoxin_domain"/>
</dbReference>
<dbReference type="FunFam" id="3.40.30.10:FF:000007">
    <property type="entry name" value="Thioredoxin-dependent thiol peroxidase"/>
    <property type="match status" value="1"/>
</dbReference>
<comment type="subunit">
    <text evidence="2">Monomer.</text>
</comment>
<dbReference type="PANTHER" id="PTHR42801:SF4">
    <property type="entry name" value="AHPC_TSA FAMILY PROTEIN"/>
    <property type="match status" value="1"/>
</dbReference>
<comment type="catalytic activity">
    <reaction evidence="12">
        <text>a hydroperoxide + [thioredoxin]-dithiol = an alcohol + [thioredoxin]-disulfide + H2O</text>
        <dbReference type="Rhea" id="RHEA:62620"/>
        <dbReference type="Rhea" id="RHEA-COMP:10698"/>
        <dbReference type="Rhea" id="RHEA-COMP:10700"/>
        <dbReference type="ChEBI" id="CHEBI:15377"/>
        <dbReference type="ChEBI" id="CHEBI:29950"/>
        <dbReference type="ChEBI" id="CHEBI:30879"/>
        <dbReference type="ChEBI" id="CHEBI:35924"/>
        <dbReference type="ChEBI" id="CHEBI:50058"/>
        <dbReference type="EC" id="1.11.1.24"/>
    </reaction>
</comment>
<dbReference type="InterPro" id="IPR036249">
    <property type="entry name" value="Thioredoxin-like_sf"/>
</dbReference>
<organism evidence="15 16">
    <name type="scientific">Desulfurispira natronophila</name>
    <dbReference type="NCBI Taxonomy" id="682562"/>
    <lineage>
        <taxon>Bacteria</taxon>
        <taxon>Pseudomonadati</taxon>
        <taxon>Chrysiogenota</taxon>
        <taxon>Chrysiogenia</taxon>
        <taxon>Chrysiogenales</taxon>
        <taxon>Chrysiogenaceae</taxon>
        <taxon>Desulfurispira</taxon>
    </lineage>
</organism>
<evidence type="ECO:0000256" key="10">
    <source>
        <dbReference type="ARBA" id="ARBA00038489"/>
    </source>
</evidence>
<dbReference type="CDD" id="cd03017">
    <property type="entry name" value="PRX_BCP"/>
    <property type="match status" value="1"/>
</dbReference>
<dbReference type="PIRSF" id="PIRSF000239">
    <property type="entry name" value="AHPC"/>
    <property type="match status" value="1"/>
</dbReference>
<keyword evidence="4 15" id="KW-0575">Peroxidase</keyword>
<dbReference type="GO" id="GO:0005737">
    <property type="term" value="C:cytoplasm"/>
    <property type="evidence" value="ECO:0007669"/>
    <property type="project" value="TreeGrafter"/>
</dbReference>
<dbReference type="InterPro" id="IPR050924">
    <property type="entry name" value="Peroxiredoxin_BCP/PrxQ"/>
</dbReference>
<evidence type="ECO:0000259" key="14">
    <source>
        <dbReference type="PROSITE" id="PS51352"/>
    </source>
</evidence>
<dbReference type="PROSITE" id="PS51352">
    <property type="entry name" value="THIOREDOXIN_2"/>
    <property type="match status" value="1"/>
</dbReference>
<evidence type="ECO:0000256" key="6">
    <source>
        <dbReference type="ARBA" id="ARBA00023002"/>
    </source>
</evidence>
<evidence type="ECO:0000256" key="9">
    <source>
        <dbReference type="ARBA" id="ARBA00032824"/>
    </source>
</evidence>
<dbReference type="GO" id="GO:0008379">
    <property type="term" value="F:thioredoxin peroxidase activity"/>
    <property type="evidence" value="ECO:0007669"/>
    <property type="project" value="TreeGrafter"/>
</dbReference>
<name>A0A7W7Y268_9BACT</name>
<evidence type="ECO:0000256" key="7">
    <source>
        <dbReference type="ARBA" id="ARBA00023157"/>
    </source>
</evidence>
<sequence>MLQPGDQAPLDIEISDHDGNPFRLRDVLGQQTIIYFYPKDNTPGCSAQACSIRDSWSALQAKGVQLYGVSADSPQSHQRFIEKKQLPFPLLSDPEKKLCEAFGAWGEKKIFGKISLGIKRMSFILDKEGKVLDVIEKVKTKEHARQLLDALEAREGS</sequence>
<evidence type="ECO:0000256" key="12">
    <source>
        <dbReference type="ARBA" id="ARBA00049091"/>
    </source>
</evidence>
<accession>A0A7W7Y268</accession>
<comment type="similarity">
    <text evidence="10">Belongs to the peroxiredoxin family. BCP/PrxQ subfamily.</text>
</comment>